<reference evidence="8" key="1">
    <citation type="journal article" date="2019" name="Int. J. Syst. Evol. Microbiol.">
        <title>The Global Catalogue of Microorganisms (GCM) 10K type strain sequencing project: providing services to taxonomists for standard genome sequencing and annotation.</title>
        <authorList>
            <consortium name="The Broad Institute Genomics Platform"/>
            <consortium name="The Broad Institute Genome Sequencing Center for Infectious Disease"/>
            <person name="Wu L."/>
            <person name="Ma J."/>
        </authorList>
    </citation>
    <scope>NUCLEOTIDE SEQUENCE [LARGE SCALE GENOMIC DNA]</scope>
    <source>
        <strain evidence="8">CGMCC 4.1621</strain>
    </source>
</reference>
<dbReference type="InterPro" id="IPR025269">
    <property type="entry name" value="SAM-like_dom"/>
</dbReference>
<keyword evidence="2 4" id="KW-0238">DNA-binding</keyword>
<feature type="domain" description="Core-binding (CB)" evidence="6">
    <location>
        <begin position="22"/>
        <end position="125"/>
    </location>
</feature>
<dbReference type="PANTHER" id="PTHR30349:SF64">
    <property type="entry name" value="PROPHAGE INTEGRASE INTD-RELATED"/>
    <property type="match status" value="1"/>
</dbReference>
<sequence length="342" mass="40203">MVLKKRRRVTSVTSEKREYPKLTLQEAVDFVISGKRAEGLRDRTLRDYVKMWRYFTDWLVENYEVDYISDLTPEVFRNYINYMKYDKKKYDGHAFIDSEKQGVGLSDTTININIRTIRSLLNFLDREGLIEVNPVANVKPIRQDIDMADAFTDDELKAILAQPNKRDYVGFRDFVGMNLLSDCGCRIQELLSLRATDIDFKTRFITIASEKSKNRHQRIVPMSTHVSKLLLQLIGENQEHFKTDRIFLSSYGEPLGANHFNKRLKYYADKAGVDKPKVTAHIYRHTWAKSMILNGCDPFTLQKIGGWADIRTMRRYIQMDLREMRESHDNYSPVMRFGRKRL</sequence>
<dbReference type="SUPFAM" id="SSF56349">
    <property type="entry name" value="DNA breaking-rejoining enzymes"/>
    <property type="match status" value="1"/>
</dbReference>
<dbReference type="Pfam" id="PF00589">
    <property type="entry name" value="Phage_integrase"/>
    <property type="match status" value="1"/>
</dbReference>
<dbReference type="RefSeq" id="WP_390217798.1">
    <property type="nucleotide sequence ID" value="NZ_JBHSZV010000062.1"/>
</dbReference>
<feature type="domain" description="Tyr recombinase" evidence="5">
    <location>
        <begin position="146"/>
        <end position="329"/>
    </location>
</feature>
<organism evidence="7 8">
    <name type="scientific">Halobacillus seohaensis</name>
    <dbReference type="NCBI Taxonomy" id="447421"/>
    <lineage>
        <taxon>Bacteria</taxon>
        <taxon>Bacillati</taxon>
        <taxon>Bacillota</taxon>
        <taxon>Bacilli</taxon>
        <taxon>Bacillales</taxon>
        <taxon>Bacillaceae</taxon>
        <taxon>Halobacillus</taxon>
    </lineage>
</organism>
<accession>A0ABW2EP78</accession>
<protein>
    <submittedName>
        <fullName evidence="7">Tyrosine-type recombinase/integrase</fullName>
    </submittedName>
</protein>
<evidence type="ECO:0000256" key="3">
    <source>
        <dbReference type="ARBA" id="ARBA00023172"/>
    </source>
</evidence>
<proteinExistence type="inferred from homology"/>
<comment type="similarity">
    <text evidence="1">Belongs to the 'phage' integrase family.</text>
</comment>
<comment type="caution">
    <text evidence="7">The sequence shown here is derived from an EMBL/GenBank/DDBJ whole genome shotgun (WGS) entry which is preliminary data.</text>
</comment>
<dbReference type="CDD" id="cd00397">
    <property type="entry name" value="DNA_BRE_C"/>
    <property type="match status" value="1"/>
</dbReference>
<dbReference type="Gene3D" id="1.10.150.130">
    <property type="match status" value="1"/>
</dbReference>
<keyword evidence="8" id="KW-1185">Reference proteome</keyword>
<dbReference type="InterPro" id="IPR002104">
    <property type="entry name" value="Integrase_catalytic"/>
</dbReference>
<name>A0ABW2EP78_9BACI</name>
<dbReference type="InterPro" id="IPR010998">
    <property type="entry name" value="Integrase_recombinase_N"/>
</dbReference>
<dbReference type="PROSITE" id="PS51900">
    <property type="entry name" value="CB"/>
    <property type="match status" value="1"/>
</dbReference>
<dbReference type="EMBL" id="JBHSZV010000062">
    <property type="protein sequence ID" value="MFC7063975.1"/>
    <property type="molecule type" value="Genomic_DNA"/>
</dbReference>
<evidence type="ECO:0000256" key="4">
    <source>
        <dbReference type="PROSITE-ProRule" id="PRU01248"/>
    </source>
</evidence>
<dbReference type="Pfam" id="PF13102">
    <property type="entry name" value="Phage_int_SAM_5"/>
    <property type="match status" value="1"/>
</dbReference>
<evidence type="ECO:0000313" key="8">
    <source>
        <dbReference type="Proteomes" id="UP001596410"/>
    </source>
</evidence>
<keyword evidence="3" id="KW-0233">DNA recombination</keyword>
<dbReference type="PROSITE" id="PS51898">
    <property type="entry name" value="TYR_RECOMBINASE"/>
    <property type="match status" value="1"/>
</dbReference>
<evidence type="ECO:0000256" key="2">
    <source>
        <dbReference type="ARBA" id="ARBA00023125"/>
    </source>
</evidence>
<dbReference type="Gene3D" id="1.10.443.10">
    <property type="entry name" value="Intergrase catalytic core"/>
    <property type="match status" value="1"/>
</dbReference>
<dbReference type="InterPro" id="IPR050090">
    <property type="entry name" value="Tyrosine_recombinase_XerCD"/>
</dbReference>
<dbReference type="PANTHER" id="PTHR30349">
    <property type="entry name" value="PHAGE INTEGRASE-RELATED"/>
    <property type="match status" value="1"/>
</dbReference>
<dbReference type="InterPro" id="IPR013762">
    <property type="entry name" value="Integrase-like_cat_sf"/>
</dbReference>
<dbReference type="InterPro" id="IPR011010">
    <property type="entry name" value="DNA_brk_join_enz"/>
</dbReference>
<evidence type="ECO:0000256" key="1">
    <source>
        <dbReference type="ARBA" id="ARBA00008857"/>
    </source>
</evidence>
<dbReference type="Proteomes" id="UP001596410">
    <property type="component" value="Unassembled WGS sequence"/>
</dbReference>
<evidence type="ECO:0000259" key="5">
    <source>
        <dbReference type="PROSITE" id="PS51898"/>
    </source>
</evidence>
<dbReference type="InterPro" id="IPR044068">
    <property type="entry name" value="CB"/>
</dbReference>
<evidence type="ECO:0000259" key="6">
    <source>
        <dbReference type="PROSITE" id="PS51900"/>
    </source>
</evidence>
<gene>
    <name evidence="7" type="ORF">ACFQIC_19440</name>
</gene>
<evidence type="ECO:0000313" key="7">
    <source>
        <dbReference type="EMBL" id="MFC7063975.1"/>
    </source>
</evidence>